<evidence type="ECO:0000313" key="2">
    <source>
        <dbReference type="EMBL" id="MEJ1091157.1"/>
    </source>
</evidence>
<name>A0ABU8LKH0_9MICO</name>
<feature type="transmembrane region" description="Helical" evidence="1">
    <location>
        <begin position="120"/>
        <end position="141"/>
    </location>
</feature>
<dbReference type="RefSeq" id="WP_337318429.1">
    <property type="nucleotide sequence ID" value="NZ_JBBDGN010000003.1"/>
</dbReference>
<keyword evidence="1" id="KW-1133">Transmembrane helix</keyword>
<feature type="transmembrane region" description="Helical" evidence="1">
    <location>
        <begin position="7"/>
        <end position="29"/>
    </location>
</feature>
<organism evidence="2 3">
    <name type="scientific">Microbacterium istanbulense</name>
    <dbReference type="NCBI Taxonomy" id="3122049"/>
    <lineage>
        <taxon>Bacteria</taxon>
        <taxon>Bacillati</taxon>
        <taxon>Actinomycetota</taxon>
        <taxon>Actinomycetes</taxon>
        <taxon>Micrococcales</taxon>
        <taxon>Microbacteriaceae</taxon>
        <taxon>Microbacterium</taxon>
    </lineage>
</organism>
<gene>
    <name evidence="2" type="ORF">WDU93_05565</name>
</gene>
<proteinExistence type="predicted"/>
<feature type="transmembrane region" description="Helical" evidence="1">
    <location>
        <begin position="195"/>
        <end position="220"/>
    </location>
</feature>
<feature type="transmembrane region" description="Helical" evidence="1">
    <location>
        <begin position="91"/>
        <end position="111"/>
    </location>
</feature>
<keyword evidence="3" id="KW-1185">Reference proteome</keyword>
<keyword evidence="1" id="KW-0812">Transmembrane</keyword>
<dbReference type="EMBL" id="JBBDGN010000003">
    <property type="protein sequence ID" value="MEJ1091157.1"/>
    <property type="molecule type" value="Genomic_DNA"/>
</dbReference>
<evidence type="ECO:0008006" key="4">
    <source>
        <dbReference type="Google" id="ProtNLM"/>
    </source>
</evidence>
<sequence length="406" mass="42293">MTRSAPAAPLVWALFTVAHLLVAVLGWVLPSQPMGDVVLVYLPWSSSALGGGAIVGITEPWVYPQLALVPMLLAHLPAALLEAAVGAQGAYLIGWAVLVTVCDLIAFAVLVGRGRSRARVLAGGFWAAAIALLGPVGMYRIDAVVVPLAVVGGLWLARRPVVAAVLLTAGAWIKIWPGALVLAAIVALGTRMRVALAAVATTVFLLLALLLAGAGGYAFGFLGEQTGRGLQIEAVAATPFLWMAATGTASISYSYDILTFQVAAPGVELTAALLTPLMVLMVAAVSSVGVWSIRAGAAGQRLLPPLALALVTALIVTNKVGSPQFQTWLIAPIVLWIVCDRARALTPALLALALCALTFAIYPVLYDALLHAQPLPILVLTVRNVVLLILFIHSIRAIVHAAADRR</sequence>
<reference evidence="2 3" key="1">
    <citation type="submission" date="2024-02" db="EMBL/GenBank/DDBJ databases">
        <authorList>
            <person name="Saticioglu I.B."/>
        </authorList>
    </citation>
    <scope>NUCLEOTIDE SEQUENCE [LARGE SCALE GENOMIC DNA]</scope>
    <source>
        <strain evidence="2 3">Mu-43</strain>
    </source>
</reference>
<evidence type="ECO:0000256" key="1">
    <source>
        <dbReference type="SAM" id="Phobius"/>
    </source>
</evidence>
<accession>A0ABU8LKH0</accession>
<feature type="transmembrane region" description="Helical" evidence="1">
    <location>
        <begin position="377"/>
        <end position="399"/>
    </location>
</feature>
<dbReference type="Proteomes" id="UP001366085">
    <property type="component" value="Unassembled WGS sequence"/>
</dbReference>
<evidence type="ECO:0000313" key="3">
    <source>
        <dbReference type="Proteomes" id="UP001366085"/>
    </source>
</evidence>
<protein>
    <recommendedName>
        <fullName evidence="4">DUF2029 domain-containing protein</fullName>
    </recommendedName>
</protein>
<feature type="transmembrane region" description="Helical" evidence="1">
    <location>
        <begin position="270"/>
        <end position="290"/>
    </location>
</feature>
<feature type="transmembrane region" description="Helical" evidence="1">
    <location>
        <begin position="342"/>
        <end position="365"/>
    </location>
</feature>
<feature type="transmembrane region" description="Helical" evidence="1">
    <location>
        <begin position="161"/>
        <end position="188"/>
    </location>
</feature>
<comment type="caution">
    <text evidence="2">The sequence shown here is derived from an EMBL/GenBank/DDBJ whole genome shotgun (WGS) entry which is preliminary data.</text>
</comment>
<keyword evidence="1" id="KW-0472">Membrane</keyword>